<evidence type="ECO:0000259" key="4">
    <source>
        <dbReference type="SMART" id="SM00701"/>
    </source>
</evidence>
<dbReference type="InterPro" id="IPR015510">
    <property type="entry name" value="PGRP"/>
</dbReference>
<dbReference type="SUPFAM" id="SSF55846">
    <property type="entry name" value="N-acetylmuramoyl-L-alanine amidase-like"/>
    <property type="match status" value="1"/>
</dbReference>
<accession>A0A543I9A1</accession>
<evidence type="ECO:0000313" key="6">
    <source>
        <dbReference type="Proteomes" id="UP000316706"/>
    </source>
</evidence>
<keyword evidence="6" id="KW-1185">Reference proteome</keyword>
<evidence type="ECO:0000256" key="2">
    <source>
        <dbReference type="SAM" id="MobiDB-lite"/>
    </source>
</evidence>
<feature type="domain" description="Peptidoglycan recognition protein family" evidence="4">
    <location>
        <begin position="28"/>
        <end position="160"/>
    </location>
</feature>
<organism evidence="5 6">
    <name type="scientific">Actinomadura hallensis</name>
    <dbReference type="NCBI Taxonomy" id="337895"/>
    <lineage>
        <taxon>Bacteria</taxon>
        <taxon>Bacillati</taxon>
        <taxon>Actinomycetota</taxon>
        <taxon>Actinomycetes</taxon>
        <taxon>Streptosporangiales</taxon>
        <taxon>Thermomonosporaceae</taxon>
        <taxon>Actinomadura</taxon>
    </lineage>
</organism>
<evidence type="ECO:0000259" key="3">
    <source>
        <dbReference type="SMART" id="SM00644"/>
    </source>
</evidence>
<dbReference type="EMBL" id="VFPO01000001">
    <property type="protein sequence ID" value="TQM67161.1"/>
    <property type="molecule type" value="Genomic_DNA"/>
</dbReference>
<dbReference type="InterPro" id="IPR002502">
    <property type="entry name" value="Amidase_domain"/>
</dbReference>
<dbReference type="AlphaFoldDB" id="A0A543I9A1"/>
<feature type="domain" description="N-acetylmuramoyl-L-alanine amidase" evidence="3">
    <location>
        <begin position="40"/>
        <end position="166"/>
    </location>
</feature>
<dbReference type="GO" id="GO:0008270">
    <property type="term" value="F:zinc ion binding"/>
    <property type="evidence" value="ECO:0007669"/>
    <property type="project" value="InterPro"/>
</dbReference>
<dbReference type="GO" id="GO:0008745">
    <property type="term" value="F:N-acetylmuramoyl-L-alanine amidase activity"/>
    <property type="evidence" value="ECO:0007669"/>
    <property type="project" value="InterPro"/>
</dbReference>
<proteinExistence type="inferred from homology"/>
<dbReference type="InterPro" id="IPR006619">
    <property type="entry name" value="PGRP_domain_met/bac"/>
</dbReference>
<evidence type="ECO:0000313" key="5">
    <source>
        <dbReference type="EMBL" id="TQM67161.1"/>
    </source>
</evidence>
<dbReference type="Gene3D" id="3.40.80.10">
    <property type="entry name" value="Peptidoglycan recognition protein-like"/>
    <property type="match status" value="1"/>
</dbReference>
<dbReference type="PANTHER" id="PTHR11022">
    <property type="entry name" value="PEPTIDOGLYCAN RECOGNITION PROTEIN"/>
    <property type="match status" value="1"/>
</dbReference>
<comment type="caution">
    <text evidence="5">The sequence shown here is derived from an EMBL/GenBank/DDBJ whole genome shotgun (WGS) entry which is preliminary data.</text>
</comment>
<dbReference type="SMART" id="SM00701">
    <property type="entry name" value="PGRP"/>
    <property type="match status" value="1"/>
</dbReference>
<feature type="region of interest" description="Disordered" evidence="2">
    <location>
        <begin position="1"/>
        <end position="28"/>
    </location>
</feature>
<dbReference type="InterPro" id="IPR036505">
    <property type="entry name" value="Amidase/PGRP_sf"/>
</dbReference>
<dbReference type="Pfam" id="PF01510">
    <property type="entry name" value="Amidase_2"/>
    <property type="match status" value="1"/>
</dbReference>
<dbReference type="CDD" id="cd06583">
    <property type="entry name" value="PGRP"/>
    <property type="match status" value="1"/>
</dbReference>
<gene>
    <name evidence="5" type="ORF">FHX41_0766</name>
</gene>
<dbReference type="GO" id="GO:0009253">
    <property type="term" value="P:peptidoglycan catabolic process"/>
    <property type="evidence" value="ECO:0007669"/>
    <property type="project" value="InterPro"/>
</dbReference>
<evidence type="ECO:0000256" key="1">
    <source>
        <dbReference type="ARBA" id="ARBA00007553"/>
    </source>
</evidence>
<reference evidence="5 6" key="1">
    <citation type="submission" date="2019-06" db="EMBL/GenBank/DDBJ databases">
        <title>Sequencing the genomes of 1000 actinobacteria strains.</title>
        <authorList>
            <person name="Klenk H.-P."/>
        </authorList>
    </citation>
    <scope>NUCLEOTIDE SEQUENCE [LARGE SCALE GENOMIC DNA]</scope>
    <source>
        <strain evidence="5 6">DSM 45043</strain>
    </source>
</reference>
<sequence>MRVAPLGVAKRGTAVGSSTTSTPGGRPMDIISRAKWGARAPRSRSTVSWSQRREFIVHYSEGPTTQSVRSIQDFHMDGRGWADIGYNFLVDVSGRIYEGRGWLVVGAHAPDHNTSGIGVCMIGRDGDSTAAAKRSIRWLYDEAVRRAGRNLAKLGHRDVYATSCPGNELYAWVRAGMPADVGDDDMPEYVSVGMGEAQDFPPNTWVTIDWGREYSDGGRHHGDGGGPSFVVGPARYAFTANVRVEGLAAGTELQARAIEHPESGGSAAAGPLAEYVASNGATFVHYNVAADTVPDGHRVRFQVMHFGAETARITSGTAKAFAWPT</sequence>
<dbReference type="PANTHER" id="PTHR11022:SF41">
    <property type="entry name" value="PEPTIDOGLYCAN-RECOGNITION PROTEIN LC-RELATED"/>
    <property type="match status" value="1"/>
</dbReference>
<protein>
    <submittedName>
        <fullName evidence="5">N-acetylmuramoyl-L-alanine amidase</fullName>
    </submittedName>
</protein>
<dbReference type="Proteomes" id="UP000316706">
    <property type="component" value="Unassembled WGS sequence"/>
</dbReference>
<comment type="similarity">
    <text evidence="1">Belongs to the N-acetylmuramoyl-L-alanine amidase 2 family.</text>
</comment>
<name>A0A543I9A1_9ACTN</name>
<dbReference type="SMART" id="SM00644">
    <property type="entry name" value="Ami_2"/>
    <property type="match status" value="1"/>
</dbReference>